<dbReference type="InterPro" id="IPR001505">
    <property type="entry name" value="Copper_CuA"/>
</dbReference>
<feature type="transmembrane region" description="Helical" evidence="19">
    <location>
        <begin position="20"/>
        <end position="43"/>
    </location>
</feature>
<dbReference type="SUPFAM" id="SSF81464">
    <property type="entry name" value="Cytochrome c oxidase subunit II-like, transmembrane region"/>
    <property type="match status" value="1"/>
</dbReference>
<evidence type="ECO:0000259" key="20">
    <source>
        <dbReference type="PROSITE" id="PS50857"/>
    </source>
</evidence>
<dbReference type="InterPro" id="IPR002429">
    <property type="entry name" value="CcO_II-like_C"/>
</dbReference>
<keyword evidence="14 18" id="KW-0186">Copper</keyword>
<dbReference type="Gene3D" id="2.60.40.420">
    <property type="entry name" value="Cupredoxins - blue copper proteins"/>
    <property type="match status" value="1"/>
</dbReference>
<dbReference type="GO" id="GO:0005743">
    <property type="term" value="C:mitochondrial inner membrane"/>
    <property type="evidence" value="ECO:0007669"/>
    <property type="project" value="UniProtKB-SubCell"/>
</dbReference>
<dbReference type="AlphaFoldDB" id="I6LNL9"/>
<keyword evidence="9 18" id="KW-0999">Mitochondrion inner membrane</keyword>
<feature type="transmembrane region" description="Helical" evidence="19">
    <location>
        <begin position="64"/>
        <end position="85"/>
    </location>
</feature>
<dbReference type="PANTHER" id="PTHR22888:SF9">
    <property type="entry name" value="CYTOCHROME C OXIDASE SUBUNIT 2"/>
    <property type="match status" value="1"/>
</dbReference>
<evidence type="ECO:0000256" key="10">
    <source>
        <dbReference type="ARBA" id="ARBA00022842"/>
    </source>
</evidence>
<evidence type="ECO:0000256" key="17">
    <source>
        <dbReference type="ARBA" id="ARBA00049512"/>
    </source>
</evidence>
<feature type="domain" description="Cytochrome oxidase subunit II transmembrane region profile" evidence="21">
    <location>
        <begin position="1"/>
        <end position="91"/>
    </location>
</feature>
<dbReference type="GO" id="GO:0016491">
    <property type="term" value="F:oxidoreductase activity"/>
    <property type="evidence" value="ECO:0007669"/>
    <property type="project" value="InterPro"/>
</dbReference>
<comment type="subcellular location">
    <subcellularLocation>
        <location evidence="1 18">Mitochondrion inner membrane</location>
        <topology evidence="1 18">Multi-pass membrane protein</topology>
    </subcellularLocation>
</comment>
<evidence type="ECO:0000256" key="13">
    <source>
        <dbReference type="ARBA" id="ARBA00022989"/>
    </source>
</evidence>
<accession>I6LNL9</accession>
<feature type="domain" description="Cytochrome oxidase subunit II copper A binding" evidence="20">
    <location>
        <begin position="92"/>
        <end position="225"/>
    </location>
</feature>
<evidence type="ECO:0000256" key="1">
    <source>
        <dbReference type="ARBA" id="ARBA00004448"/>
    </source>
</evidence>
<keyword evidence="5 18" id="KW-0813">Transport</keyword>
<keyword evidence="10" id="KW-0460">Magnesium</keyword>
<comment type="cofactor">
    <cofactor evidence="18">
        <name>Cu cation</name>
        <dbReference type="ChEBI" id="CHEBI:23378"/>
    </cofactor>
    <text evidence="18">Binds a copper A center.</text>
</comment>
<evidence type="ECO:0000256" key="9">
    <source>
        <dbReference type="ARBA" id="ARBA00022792"/>
    </source>
</evidence>
<dbReference type="PRINTS" id="PR01166">
    <property type="entry name" value="CYCOXIDASEII"/>
</dbReference>
<keyword evidence="6 18" id="KW-0679">Respiratory chain</keyword>
<dbReference type="CDD" id="cd13912">
    <property type="entry name" value="CcO_II_C"/>
    <property type="match status" value="1"/>
</dbReference>
<keyword evidence="11" id="KW-1278">Translocase</keyword>
<evidence type="ECO:0000256" key="5">
    <source>
        <dbReference type="ARBA" id="ARBA00022448"/>
    </source>
</evidence>
<dbReference type="InterPro" id="IPR011759">
    <property type="entry name" value="Cyt_c_oxidase_su2_TM_dom"/>
</dbReference>
<dbReference type="Pfam" id="PF00116">
    <property type="entry name" value="COX2"/>
    <property type="match status" value="1"/>
</dbReference>
<dbReference type="PROSITE" id="PS00078">
    <property type="entry name" value="COX2"/>
    <property type="match status" value="1"/>
</dbReference>
<dbReference type="EMBL" id="HQ441233">
    <property type="protein sequence ID" value="ADQ64023.1"/>
    <property type="molecule type" value="Genomic_DNA"/>
</dbReference>
<evidence type="ECO:0000259" key="21">
    <source>
        <dbReference type="PROSITE" id="PS50999"/>
    </source>
</evidence>
<organism evidence="22">
    <name type="scientific">Aradacanthia heissi</name>
    <dbReference type="NCBI Taxonomy" id="928818"/>
    <lineage>
        <taxon>Eukaryota</taxon>
        <taxon>Metazoa</taxon>
        <taxon>Ecdysozoa</taxon>
        <taxon>Arthropoda</taxon>
        <taxon>Hexapoda</taxon>
        <taxon>Insecta</taxon>
        <taxon>Pterygota</taxon>
        <taxon>Neoptera</taxon>
        <taxon>Paraneoptera</taxon>
        <taxon>Hemiptera</taxon>
        <taxon>Heteroptera</taxon>
        <taxon>Panheteroptera</taxon>
        <taxon>Pentatomomorpha</taxon>
        <taxon>Aradoidea</taxon>
        <taxon>Aradidae</taxon>
        <taxon>Calisiinae</taxon>
        <taxon>Aradacanthia</taxon>
    </lineage>
</organism>
<evidence type="ECO:0000256" key="11">
    <source>
        <dbReference type="ARBA" id="ARBA00022967"/>
    </source>
</evidence>
<keyword evidence="8 18" id="KW-0479">Metal-binding</keyword>
<dbReference type="InterPro" id="IPR036257">
    <property type="entry name" value="Cyt_c_oxidase_su2_TM_sf"/>
</dbReference>
<dbReference type="InterPro" id="IPR014222">
    <property type="entry name" value="Cyt_c_oxidase_su2"/>
</dbReference>
<evidence type="ECO:0000313" key="22">
    <source>
        <dbReference type="EMBL" id="ADQ64023.1"/>
    </source>
</evidence>
<dbReference type="InterPro" id="IPR045187">
    <property type="entry name" value="CcO_II"/>
</dbReference>
<dbReference type="PROSITE" id="PS50999">
    <property type="entry name" value="COX2_TM"/>
    <property type="match status" value="1"/>
</dbReference>
<evidence type="ECO:0000256" key="18">
    <source>
        <dbReference type="RuleBase" id="RU000457"/>
    </source>
</evidence>
<dbReference type="GO" id="GO:0004129">
    <property type="term" value="F:cytochrome-c oxidase activity"/>
    <property type="evidence" value="ECO:0007669"/>
    <property type="project" value="UniProtKB-EC"/>
</dbReference>
<proteinExistence type="inferred from homology"/>
<dbReference type="PROSITE" id="PS50857">
    <property type="entry name" value="COX2_CUA"/>
    <property type="match status" value="1"/>
</dbReference>
<reference evidence="22" key="1">
    <citation type="journal article" date="2012" name="Zootaxa">
        <title>The complete mitochondrial genome of the flat bug Aradacanthia heissi (Hemiptera: Aradidae).</title>
        <authorList>
            <person name="Shi A.M."/>
            <person name="Li H."/>
            <person name="Bai X.S."/>
            <person name="Dai X."/>
            <person name="Chang J."/>
            <person name="Guilbert E."/>
            <person name="Cai W.Z."/>
        </authorList>
    </citation>
    <scope>NUCLEOTIDE SEQUENCE</scope>
</reference>
<dbReference type="Gene3D" id="1.10.287.90">
    <property type="match status" value="1"/>
</dbReference>
<geneLocation type="mitochondrion" evidence="22"/>
<name>I6LNL9_9HEMI</name>
<protein>
    <recommendedName>
        <fullName evidence="4 18">Cytochrome c oxidase subunit 2</fullName>
    </recommendedName>
</protein>
<comment type="function">
    <text evidence="18">Component of the cytochrome c oxidase, the last enzyme in the mitochondrial electron transport chain which drives oxidative phosphorylation. The respiratory chain contains 3 multisubunit complexes succinate dehydrogenase (complex II, CII), ubiquinol-cytochrome c oxidoreductase (cytochrome b-c1 complex, complex III, CIII) and cytochrome c oxidase (complex IV, CIV), that cooperate to transfer electrons derived from NADH and succinate to molecular oxygen, creating an electrochemical gradient over the inner membrane that drives transmembrane transport and the ATP synthase. Cytochrome c oxidase is the component of the respiratory chain that catalyzes the reduction of oxygen to water. Electrons originating from reduced cytochrome c in the intermembrane space (IMS) are transferred via the dinuclear copper A center (CU(A)) of subunit 2 and heme A of subunit 1 to the active site in subunit 1, a binuclear center (BNC) formed by heme A3 and copper B (CU(B)). The BNC reduces molecular oxygen to 2 water molecules using 4 electrons from cytochrome c in the IMS and 4 protons from the mitochondrial matrix.</text>
</comment>
<dbReference type="GO" id="GO:0005507">
    <property type="term" value="F:copper ion binding"/>
    <property type="evidence" value="ECO:0007669"/>
    <property type="project" value="InterPro"/>
</dbReference>
<dbReference type="NCBIfam" id="TIGR02866">
    <property type="entry name" value="CoxB"/>
    <property type="match status" value="1"/>
</dbReference>
<keyword evidence="16 18" id="KW-0472">Membrane</keyword>
<dbReference type="PANTHER" id="PTHR22888">
    <property type="entry name" value="CYTOCHROME C OXIDASE, SUBUNIT II"/>
    <property type="match status" value="1"/>
</dbReference>
<evidence type="ECO:0000256" key="14">
    <source>
        <dbReference type="ARBA" id="ARBA00023008"/>
    </source>
</evidence>
<evidence type="ECO:0000256" key="16">
    <source>
        <dbReference type="ARBA" id="ARBA00023136"/>
    </source>
</evidence>
<comment type="subunit">
    <text evidence="3">Component of the cytochrome c oxidase (complex IV, CIV), a multisubunit enzyme composed of a catalytic core of 3 subunits and several supernumerary subunits. The complex exists as a monomer or a dimer and forms supercomplexes (SCs) in the inner mitochondrial membrane with ubiquinol-cytochrome c oxidoreductase (cytochrome b-c1 complex, complex III, CIII).</text>
</comment>
<sequence>MAMWASLYPMDPNSNIMEQLLLFHDHAMMIIIMITVMTLFSMIMMTLNKLIDSMMMDSQKIETLWTIMPAIILIMIALPSIKLLYMMDEVINPSITIKAIGHQWYWSYEYSDFKNIEFESYMKPEMELNTNEMRLLEVDNRLILPINNSIRILVSSTDVIHSWTVPAIGVKIDATPGRLNQSMMKINRPGIMYGQCSEICGANHSFMPIMIESITMKKFIEWINKY</sequence>
<dbReference type="SUPFAM" id="SSF49503">
    <property type="entry name" value="Cupredoxins"/>
    <property type="match status" value="1"/>
</dbReference>
<comment type="catalytic activity">
    <reaction evidence="17">
        <text>4 Fe(II)-[cytochrome c] + O2 + 8 H(+)(in) = 4 Fe(III)-[cytochrome c] + 2 H2O + 4 H(+)(out)</text>
        <dbReference type="Rhea" id="RHEA:11436"/>
        <dbReference type="Rhea" id="RHEA-COMP:10350"/>
        <dbReference type="Rhea" id="RHEA-COMP:14399"/>
        <dbReference type="ChEBI" id="CHEBI:15377"/>
        <dbReference type="ChEBI" id="CHEBI:15378"/>
        <dbReference type="ChEBI" id="CHEBI:15379"/>
        <dbReference type="ChEBI" id="CHEBI:29033"/>
        <dbReference type="ChEBI" id="CHEBI:29034"/>
        <dbReference type="EC" id="7.1.1.9"/>
    </reaction>
    <physiologicalReaction direction="left-to-right" evidence="17">
        <dbReference type="Rhea" id="RHEA:11437"/>
    </physiologicalReaction>
</comment>
<evidence type="ECO:0000256" key="6">
    <source>
        <dbReference type="ARBA" id="ARBA00022660"/>
    </source>
</evidence>
<evidence type="ECO:0000256" key="7">
    <source>
        <dbReference type="ARBA" id="ARBA00022692"/>
    </source>
</evidence>
<evidence type="ECO:0000256" key="15">
    <source>
        <dbReference type="ARBA" id="ARBA00023128"/>
    </source>
</evidence>
<evidence type="ECO:0000256" key="19">
    <source>
        <dbReference type="SAM" id="Phobius"/>
    </source>
</evidence>
<comment type="similarity">
    <text evidence="2 18">Belongs to the cytochrome c oxidase subunit 2 family.</text>
</comment>
<evidence type="ECO:0000256" key="4">
    <source>
        <dbReference type="ARBA" id="ARBA00015946"/>
    </source>
</evidence>
<keyword evidence="15 18" id="KW-0496">Mitochondrion</keyword>
<dbReference type="FunFam" id="2.60.40.420:FF:000001">
    <property type="entry name" value="Cytochrome c oxidase subunit 2"/>
    <property type="match status" value="1"/>
</dbReference>
<evidence type="ECO:0000256" key="2">
    <source>
        <dbReference type="ARBA" id="ARBA00007866"/>
    </source>
</evidence>
<gene>
    <name evidence="22" type="primary">COX2</name>
</gene>
<dbReference type="InterPro" id="IPR008972">
    <property type="entry name" value="Cupredoxin"/>
</dbReference>
<dbReference type="GO" id="GO:0042773">
    <property type="term" value="P:ATP synthesis coupled electron transport"/>
    <property type="evidence" value="ECO:0007669"/>
    <property type="project" value="TreeGrafter"/>
</dbReference>
<keyword evidence="7 18" id="KW-0812">Transmembrane</keyword>
<evidence type="ECO:0000256" key="12">
    <source>
        <dbReference type="ARBA" id="ARBA00022982"/>
    </source>
</evidence>
<dbReference type="InterPro" id="IPR034210">
    <property type="entry name" value="CcO_II_C"/>
</dbReference>
<evidence type="ECO:0000256" key="3">
    <source>
        <dbReference type="ARBA" id="ARBA00011164"/>
    </source>
</evidence>
<dbReference type="Pfam" id="PF02790">
    <property type="entry name" value="COX2_TM"/>
    <property type="match status" value="1"/>
</dbReference>
<keyword evidence="12 18" id="KW-0249">Electron transport</keyword>
<keyword evidence="13 19" id="KW-1133">Transmembrane helix</keyword>
<evidence type="ECO:0000256" key="8">
    <source>
        <dbReference type="ARBA" id="ARBA00022723"/>
    </source>
</evidence>